<dbReference type="KEGG" id="scor:J3U87_16825"/>
<dbReference type="Pfam" id="PF02021">
    <property type="entry name" value="UPF0102"/>
    <property type="match status" value="1"/>
</dbReference>
<reference evidence="2" key="1">
    <citation type="submission" date="2021-03" db="EMBL/GenBank/DDBJ databases">
        <title>Acanthopleuribacteraceae sp. M133.</title>
        <authorList>
            <person name="Wang G."/>
        </authorList>
    </citation>
    <scope>NUCLEOTIDE SEQUENCE</scope>
    <source>
        <strain evidence="2">M133</strain>
    </source>
</reference>
<comment type="similarity">
    <text evidence="1">Belongs to the UPF0102 family.</text>
</comment>
<proteinExistence type="inferred from homology"/>
<dbReference type="InterPro" id="IPR011856">
    <property type="entry name" value="tRNA_endonuc-like_dom_sf"/>
</dbReference>
<dbReference type="SUPFAM" id="SSF52980">
    <property type="entry name" value="Restriction endonuclease-like"/>
    <property type="match status" value="1"/>
</dbReference>
<accession>A0A8A4TY01</accession>
<dbReference type="GO" id="GO:0003676">
    <property type="term" value="F:nucleic acid binding"/>
    <property type="evidence" value="ECO:0007669"/>
    <property type="project" value="InterPro"/>
</dbReference>
<dbReference type="AlphaFoldDB" id="A0A8A4TY01"/>
<dbReference type="EMBL" id="CP071793">
    <property type="protein sequence ID" value="QTD54111.1"/>
    <property type="molecule type" value="Genomic_DNA"/>
</dbReference>
<dbReference type="PANTHER" id="PTHR34039:SF1">
    <property type="entry name" value="UPF0102 PROTEIN YRAN"/>
    <property type="match status" value="1"/>
</dbReference>
<name>A0A8A4TY01_SULCO</name>
<dbReference type="Proteomes" id="UP000663929">
    <property type="component" value="Chromosome"/>
</dbReference>
<evidence type="ECO:0000313" key="3">
    <source>
        <dbReference type="Proteomes" id="UP000663929"/>
    </source>
</evidence>
<dbReference type="CDD" id="cd20736">
    <property type="entry name" value="PoNe_Nuclease"/>
    <property type="match status" value="1"/>
</dbReference>
<keyword evidence="3" id="KW-1185">Reference proteome</keyword>
<dbReference type="Gene3D" id="3.40.1350.10">
    <property type="match status" value="1"/>
</dbReference>
<dbReference type="RefSeq" id="WP_237384210.1">
    <property type="nucleotide sequence ID" value="NZ_CP071793.1"/>
</dbReference>
<dbReference type="InterPro" id="IPR011335">
    <property type="entry name" value="Restrct_endonuc-II-like"/>
</dbReference>
<dbReference type="PANTHER" id="PTHR34039">
    <property type="entry name" value="UPF0102 PROTEIN YRAN"/>
    <property type="match status" value="1"/>
</dbReference>
<gene>
    <name evidence="2" type="ORF">J3U87_16825</name>
</gene>
<evidence type="ECO:0000256" key="1">
    <source>
        <dbReference type="ARBA" id="ARBA00006738"/>
    </source>
</evidence>
<dbReference type="InterPro" id="IPR003509">
    <property type="entry name" value="UPF0102_YraN-like"/>
</dbReference>
<protein>
    <submittedName>
        <fullName evidence="2">YraN family protein</fullName>
    </submittedName>
</protein>
<evidence type="ECO:0000313" key="2">
    <source>
        <dbReference type="EMBL" id="QTD54111.1"/>
    </source>
</evidence>
<sequence length="138" mass="16377">MIFGMIERLRGWAMPYPFWLASLGARGEYLVRRDFHRRGYHCLATNWRHRHGEIDLIVANARRLVFVEVKTRGGPEPPPIGDTISHDQKRRLRRLAEIYRNRWPARDVPWQFVLALVSVPRTDTRFCRGIRIQLADLF</sequence>
<organism evidence="2 3">
    <name type="scientific">Sulfidibacter corallicola</name>
    <dbReference type="NCBI Taxonomy" id="2818388"/>
    <lineage>
        <taxon>Bacteria</taxon>
        <taxon>Pseudomonadati</taxon>
        <taxon>Acidobacteriota</taxon>
        <taxon>Holophagae</taxon>
        <taxon>Acanthopleuribacterales</taxon>
        <taxon>Acanthopleuribacteraceae</taxon>
        <taxon>Sulfidibacter</taxon>
    </lineage>
</organism>